<evidence type="ECO:0000256" key="12">
    <source>
        <dbReference type="SAM" id="Coils"/>
    </source>
</evidence>
<evidence type="ECO:0000256" key="10">
    <source>
        <dbReference type="ARBA" id="ARBA00047081"/>
    </source>
</evidence>
<keyword evidence="6" id="KW-0963">Cytoplasm</keyword>
<dbReference type="Pfam" id="PF00261">
    <property type="entry name" value="Tropomyosin"/>
    <property type="match status" value="2"/>
</dbReference>
<dbReference type="Gene3D" id="1.20.5.170">
    <property type="match status" value="2"/>
</dbReference>
<protein>
    <recommendedName>
        <fullName evidence="7">Tropomyosin alpha-1 chain</fullName>
    </recommendedName>
    <alternativeName>
        <fullName evidence="9">Alpha-tropomyosin</fullName>
    </alternativeName>
    <alternativeName>
        <fullName evidence="8">Tropomyosin-1</fullName>
    </alternativeName>
</protein>
<name>A0A8T2P6Y2_9TELE</name>
<evidence type="ECO:0000256" key="4">
    <source>
        <dbReference type="ARBA" id="ARBA00023179"/>
    </source>
</evidence>
<evidence type="ECO:0000313" key="15">
    <source>
        <dbReference type="Proteomes" id="UP000824540"/>
    </source>
</evidence>
<organism evidence="14 15">
    <name type="scientific">Albula glossodonta</name>
    <name type="common">roundjaw bonefish</name>
    <dbReference type="NCBI Taxonomy" id="121402"/>
    <lineage>
        <taxon>Eukaryota</taxon>
        <taxon>Metazoa</taxon>
        <taxon>Chordata</taxon>
        <taxon>Craniata</taxon>
        <taxon>Vertebrata</taxon>
        <taxon>Euteleostomi</taxon>
        <taxon>Actinopterygii</taxon>
        <taxon>Neopterygii</taxon>
        <taxon>Teleostei</taxon>
        <taxon>Albuliformes</taxon>
        <taxon>Albulidae</taxon>
        <taxon>Albula</taxon>
    </lineage>
</organism>
<evidence type="ECO:0000256" key="1">
    <source>
        <dbReference type="ARBA" id="ARBA00004245"/>
    </source>
</evidence>
<dbReference type="PRINTS" id="PR00194">
    <property type="entry name" value="TROPOMYOSIN"/>
</dbReference>
<dbReference type="PROSITE" id="PS00326">
    <property type="entry name" value="TROPOMYOSIN"/>
    <property type="match status" value="1"/>
</dbReference>
<keyword evidence="15" id="KW-1185">Reference proteome</keyword>
<evidence type="ECO:0000256" key="8">
    <source>
        <dbReference type="ARBA" id="ARBA00042056"/>
    </source>
</evidence>
<accession>A0A8T2P6Y2</accession>
<keyword evidence="3 12" id="KW-0175">Coiled coil</keyword>
<evidence type="ECO:0000256" key="2">
    <source>
        <dbReference type="ARBA" id="ARBA00009036"/>
    </source>
</evidence>
<dbReference type="FunFam" id="1.20.5.340:FF:000001">
    <property type="entry name" value="Tropomyosin alpha-1 chain isoform 2"/>
    <property type="match status" value="2"/>
</dbReference>
<proteinExistence type="inferred from homology"/>
<evidence type="ECO:0000256" key="9">
    <source>
        <dbReference type="ARBA" id="ARBA00042447"/>
    </source>
</evidence>
<dbReference type="GO" id="GO:0005856">
    <property type="term" value="C:cytoskeleton"/>
    <property type="evidence" value="ECO:0007669"/>
    <property type="project" value="UniProtKB-SubCell"/>
</dbReference>
<dbReference type="AlphaFoldDB" id="A0A8T2P6Y2"/>
<dbReference type="PANTHER" id="PTHR19269">
    <property type="entry name" value="TROPOMYOSIN"/>
    <property type="match status" value="1"/>
</dbReference>
<comment type="subcellular location">
    <subcellularLocation>
        <location evidence="1">Cytoplasm</location>
        <location evidence="1">Cytoskeleton</location>
    </subcellularLocation>
</comment>
<dbReference type="OrthoDB" id="128924at2759"/>
<sequence>MEAVKKKMLMLKLDKENALDQAEQAETDKKAAEERSKQHEEELLAMQKKLKGTEDELDKYSEALKDAQEKLELAEKKAADKMAGVNSIEAVKRKIKVLQQQADEAEERAEILQRQVEEEKRSREQAEAEVASLNRRIQLVEEELDRAQERLATALQKLEEAEKAADESERGMKVIENRALKDEEKMEMQEIQLKEAKHIAEEADRKYEEVARKLVIIEGDLERTEERAELAEAKARMLEEQLRGFDQSLKTLQASEDKVPPPNPVPFSRVTPEELKNVTNNLKSLEAQAEKVGRRKELTVCLCTWLDVRPRSYAAGVVTGLGCGVFFQASAQRGLGRRSWPHTATPSACAAARMLAHTRGVTTPPSNNAATQTRGERTVSAVFRCLSLPCKCRALNDAVPPFLALLAQIYSQKEDKYEEEIKILTDKLKEAETRAEFAERSVAKLEKTIDDLEDELYAQKLKYKAISEELDHALNDMTSM</sequence>
<comment type="caution">
    <text evidence="14">The sequence shown here is derived from an EMBL/GenBank/DDBJ whole genome shotgun (WGS) entry which is preliminary data.</text>
</comment>
<keyword evidence="4" id="KW-0514">Muscle protein</keyword>
<comment type="subunit">
    <text evidence="10">Homodimer. Heterodimer of an alpha (TPM1, TPM3 or TPM4) and a beta (TPM2) chain.</text>
</comment>
<feature type="region of interest" description="Disordered" evidence="13">
    <location>
        <begin position="15"/>
        <end position="40"/>
    </location>
</feature>
<dbReference type="SUPFAM" id="SSF57997">
    <property type="entry name" value="Tropomyosin"/>
    <property type="match status" value="3"/>
</dbReference>
<dbReference type="FunFam" id="1.20.5.170:FF:000001">
    <property type="entry name" value="Tropomyosin alpha-1 chain isoform 1"/>
    <property type="match status" value="1"/>
</dbReference>
<dbReference type="Proteomes" id="UP000824540">
    <property type="component" value="Unassembled WGS sequence"/>
</dbReference>
<evidence type="ECO:0000256" key="5">
    <source>
        <dbReference type="ARBA" id="ARBA00023203"/>
    </source>
</evidence>
<dbReference type="GO" id="GO:0003779">
    <property type="term" value="F:actin binding"/>
    <property type="evidence" value="ECO:0007669"/>
    <property type="project" value="UniProtKB-KW"/>
</dbReference>
<dbReference type="FunFam" id="1.20.5.170:FF:000005">
    <property type="entry name" value="Tropomyosin alpha-1 chain"/>
    <property type="match status" value="1"/>
</dbReference>
<dbReference type="InterPro" id="IPR000533">
    <property type="entry name" value="Tropomyosin"/>
</dbReference>
<dbReference type="Gene3D" id="1.20.5.340">
    <property type="match status" value="1"/>
</dbReference>
<feature type="compositionally biased region" description="Basic and acidic residues" evidence="13">
    <location>
        <begin position="26"/>
        <end position="40"/>
    </location>
</feature>
<keyword evidence="6" id="KW-0206">Cytoskeleton</keyword>
<evidence type="ECO:0000256" key="7">
    <source>
        <dbReference type="ARBA" id="ARBA00041188"/>
    </source>
</evidence>
<gene>
    <name evidence="14" type="ORF">JZ751_009909</name>
</gene>
<evidence type="ECO:0000256" key="13">
    <source>
        <dbReference type="SAM" id="MobiDB-lite"/>
    </source>
</evidence>
<dbReference type="EMBL" id="JAFBMS010000018">
    <property type="protein sequence ID" value="KAG9345362.1"/>
    <property type="molecule type" value="Genomic_DNA"/>
</dbReference>
<feature type="coiled-coil region" evidence="12">
    <location>
        <begin position="407"/>
        <end position="469"/>
    </location>
</feature>
<evidence type="ECO:0000313" key="14">
    <source>
        <dbReference type="EMBL" id="KAG9345362.1"/>
    </source>
</evidence>
<reference evidence="14" key="1">
    <citation type="thesis" date="2021" institute="BYU ScholarsArchive" country="Provo, UT, USA">
        <title>Applications of and Algorithms for Genome Assembly and Genomic Analyses with an Emphasis on Marine Teleosts.</title>
        <authorList>
            <person name="Pickett B.D."/>
        </authorList>
    </citation>
    <scope>NUCLEOTIDE SEQUENCE</scope>
    <source>
        <strain evidence="14">HI-2016</strain>
    </source>
</reference>
<keyword evidence="5" id="KW-0009">Actin-binding</keyword>
<comment type="similarity">
    <text evidence="2 11">Belongs to the tropomyosin family.</text>
</comment>
<evidence type="ECO:0000256" key="3">
    <source>
        <dbReference type="ARBA" id="ARBA00023054"/>
    </source>
</evidence>
<evidence type="ECO:0000256" key="11">
    <source>
        <dbReference type="RuleBase" id="RU004515"/>
    </source>
</evidence>
<evidence type="ECO:0000256" key="6">
    <source>
        <dbReference type="ARBA" id="ARBA00023212"/>
    </source>
</evidence>